<dbReference type="Pfam" id="PF04505">
    <property type="entry name" value="CD225"/>
    <property type="match status" value="1"/>
</dbReference>
<organism evidence="6 7">
    <name type="scientific">Arenibacter palladensis</name>
    <dbReference type="NCBI Taxonomy" id="237373"/>
    <lineage>
        <taxon>Bacteria</taxon>
        <taxon>Pseudomonadati</taxon>
        <taxon>Bacteroidota</taxon>
        <taxon>Flavobacteriia</taxon>
        <taxon>Flavobacteriales</taxon>
        <taxon>Flavobacteriaceae</taxon>
        <taxon>Arenibacter</taxon>
    </lineage>
</organism>
<evidence type="ECO:0000313" key="6">
    <source>
        <dbReference type="EMBL" id="SHF93998.1"/>
    </source>
</evidence>
<feature type="transmembrane region" description="Helical" evidence="5">
    <location>
        <begin position="12"/>
        <end position="34"/>
    </location>
</feature>
<feature type="transmembrane region" description="Helical" evidence="5">
    <location>
        <begin position="61"/>
        <end position="88"/>
    </location>
</feature>
<evidence type="ECO:0000256" key="3">
    <source>
        <dbReference type="ARBA" id="ARBA00022989"/>
    </source>
</evidence>
<proteinExistence type="predicted"/>
<reference evidence="7" key="1">
    <citation type="submission" date="2016-11" db="EMBL/GenBank/DDBJ databases">
        <authorList>
            <person name="Varghese N."/>
            <person name="Submissions S."/>
        </authorList>
    </citation>
    <scope>NUCLEOTIDE SEQUENCE [LARGE SCALE GENOMIC DNA]</scope>
    <source>
        <strain evidence="7">DSM 17539</strain>
    </source>
</reference>
<sequence length="94" mass="10233">MENNQNRPKPNNYLVLAIISTVFCCLIPGIVSIVNAAKVNEAYALGNYEQAERASKNAKTWAIVGIAIAGLFWLLYIAFFGLAIFGGIMSSSEF</sequence>
<protein>
    <submittedName>
        <fullName evidence="6">Interferon-induced transmembrane protein</fullName>
    </submittedName>
</protein>
<keyword evidence="4 5" id="KW-0472">Membrane</keyword>
<accession>A0A1M5FR66</accession>
<dbReference type="OrthoDB" id="9815705at2"/>
<evidence type="ECO:0000256" key="5">
    <source>
        <dbReference type="SAM" id="Phobius"/>
    </source>
</evidence>
<dbReference type="InterPro" id="IPR007593">
    <property type="entry name" value="CD225/Dispanin_fam"/>
</dbReference>
<dbReference type="GO" id="GO:0016020">
    <property type="term" value="C:membrane"/>
    <property type="evidence" value="ECO:0007669"/>
    <property type="project" value="UniProtKB-SubCell"/>
</dbReference>
<dbReference type="RefSeq" id="WP_072864729.1">
    <property type="nucleotide sequence ID" value="NZ_FQUX01000009.1"/>
</dbReference>
<dbReference type="PANTHER" id="PTHR14948">
    <property type="entry name" value="NG5"/>
    <property type="match status" value="1"/>
</dbReference>
<keyword evidence="2 5" id="KW-0812">Transmembrane</keyword>
<evidence type="ECO:0000256" key="2">
    <source>
        <dbReference type="ARBA" id="ARBA00022692"/>
    </source>
</evidence>
<name>A0A1M5FR66_9FLAO</name>
<keyword evidence="3 5" id="KW-1133">Transmembrane helix</keyword>
<dbReference type="InterPro" id="IPR051423">
    <property type="entry name" value="CD225/Dispanin"/>
</dbReference>
<evidence type="ECO:0000256" key="1">
    <source>
        <dbReference type="ARBA" id="ARBA00004370"/>
    </source>
</evidence>
<evidence type="ECO:0000256" key="4">
    <source>
        <dbReference type="ARBA" id="ARBA00023136"/>
    </source>
</evidence>
<keyword evidence="7" id="KW-1185">Reference proteome</keyword>
<gene>
    <name evidence="6" type="ORF">SAMN03080594_109185</name>
</gene>
<dbReference type="AlphaFoldDB" id="A0A1M5FR66"/>
<dbReference type="Proteomes" id="UP000184406">
    <property type="component" value="Unassembled WGS sequence"/>
</dbReference>
<dbReference type="PANTHER" id="PTHR14948:SF25">
    <property type="entry name" value="DUF4190 DOMAIN-CONTAINING PROTEIN"/>
    <property type="match status" value="1"/>
</dbReference>
<evidence type="ECO:0000313" key="7">
    <source>
        <dbReference type="Proteomes" id="UP000184406"/>
    </source>
</evidence>
<dbReference type="EMBL" id="FQUX01000009">
    <property type="protein sequence ID" value="SHF93998.1"/>
    <property type="molecule type" value="Genomic_DNA"/>
</dbReference>
<comment type="subcellular location">
    <subcellularLocation>
        <location evidence="1">Membrane</location>
    </subcellularLocation>
</comment>